<sequence>MNVTFDTNVLISATQWNNSVSHKLLLLLVEKEISIFTTESILEEFSEVLCRSFRYSKEEATELVEILLGFLHVIQPVVSLQVVIRDPDDDKILECAVSSHSEFIVTYDKDLLDFKNFQGIKILKPDEFLRLLS</sequence>
<comment type="caution">
    <text evidence="2">The sequence shown here is derived from an EMBL/GenBank/DDBJ whole genome shotgun (WGS) entry which is preliminary data.</text>
</comment>
<dbReference type="SUPFAM" id="SSF88723">
    <property type="entry name" value="PIN domain-like"/>
    <property type="match status" value="1"/>
</dbReference>
<reference evidence="2 3" key="1">
    <citation type="journal article" date="2016" name="Nat. Commun.">
        <title>Thousands of microbial genomes shed light on interconnected biogeochemical processes in an aquifer system.</title>
        <authorList>
            <person name="Anantharaman K."/>
            <person name="Brown C.T."/>
            <person name="Hug L.A."/>
            <person name="Sharon I."/>
            <person name="Castelle C.J."/>
            <person name="Probst A.J."/>
            <person name="Thomas B.C."/>
            <person name="Singh A."/>
            <person name="Wilkins M.J."/>
            <person name="Karaoz U."/>
            <person name="Brodie E.L."/>
            <person name="Williams K.H."/>
            <person name="Hubbard S.S."/>
            <person name="Banfield J.F."/>
        </authorList>
    </citation>
    <scope>NUCLEOTIDE SEQUENCE [LARGE SCALE GENOMIC DNA]</scope>
</reference>
<feature type="domain" description="PIN" evidence="1">
    <location>
        <begin position="1"/>
        <end position="113"/>
    </location>
</feature>
<dbReference type="EMBL" id="MFTJ01000016">
    <property type="protein sequence ID" value="OGI66019.1"/>
    <property type="molecule type" value="Genomic_DNA"/>
</dbReference>
<dbReference type="InterPro" id="IPR002850">
    <property type="entry name" value="PIN_toxin-like"/>
</dbReference>
<protein>
    <submittedName>
        <fullName evidence="2">Putative toxin-antitoxin system toxin component, PIN family</fullName>
    </submittedName>
</protein>
<dbReference type="InterPro" id="IPR002716">
    <property type="entry name" value="PIN_dom"/>
</dbReference>
<organism evidence="2 3">
    <name type="scientific">Candidatus Nomurabacteria bacterium RIFCSPHIGHO2_01_FULL_39_10</name>
    <dbReference type="NCBI Taxonomy" id="1801733"/>
    <lineage>
        <taxon>Bacteria</taxon>
        <taxon>Candidatus Nomuraibacteriota</taxon>
    </lineage>
</organism>
<gene>
    <name evidence="2" type="ORF">A2642_05010</name>
</gene>
<dbReference type="AlphaFoldDB" id="A0A1F6V908"/>
<evidence type="ECO:0000259" key="1">
    <source>
        <dbReference type="SMART" id="SM00670"/>
    </source>
</evidence>
<dbReference type="InterPro" id="IPR029060">
    <property type="entry name" value="PIN-like_dom_sf"/>
</dbReference>
<dbReference type="PANTHER" id="PTHR34610:SF3">
    <property type="entry name" value="SSL7007 PROTEIN"/>
    <property type="match status" value="1"/>
</dbReference>
<dbReference type="Gene3D" id="3.40.50.1010">
    <property type="entry name" value="5'-nuclease"/>
    <property type="match status" value="1"/>
</dbReference>
<evidence type="ECO:0000313" key="2">
    <source>
        <dbReference type="EMBL" id="OGI66019.1"/>
    </source>
</evidence>
<dbReference type="Pfam" id="PF13470">
    <property type="entry name" value="PIN_3"/>
    <property type="match status" value="1"/>
</dbReference>
<accession>A0A1F6V908</accession>
<evidence type="ECO:0000313" key="3">
    <source>
        <dbReference type="Proteomes" id="UP000178700"/>
    </source>
</evidence>
<dbReference type="SMART" id="SM00670">
    <property type="entry name" value="PINc"/>
    <property type="match status" value="1"/>
</dbReference>
<dbReference type="NCBIfam" id="TIGR00305">
    <property type="entry name" value="putative toxin-antitoxin system toxin component, PIN family"/>
    <property type="match status" value="1"/>
</dbReference>
<name>A0A1F6V908_9BACT</name>
<dbReference type="Proteomes" id="UP000178700">
    <property type="component" value="Unassembled WGS sequence"/>
</dbReference>
<dbReference type="PANTHER" id="PTHR34610">
    <property type="entry name" value="SSL7007 PROTEIN"/>
    <property type="match status" value="1"/>
</dbReference>
<proteinExistence type="predicted"/>